<name>A0A8S3DSM1_9BILA</name>
<proteinExistence type="predicted"/>
<dbReference type="AlphaFoldDB" id="A0A8S3DSM1"/>
<feature type="compositionally biased region" description="Polar residues" evidence="1">
    <location>
        <begin position="1"/>
        <end position="14"/>
    </location>
</feature>
<protein>
    <submittedName>
        <fullName evidence="2">Uncharacterized protein</fullName>
    </submittedName>
</protein>
<evidence type="ECO:0000313" key="3">
    <source>
        <dbReference type="Proteomes" id="UP000681720"/>
    </source>
</evidence>
<dbReference type="Proteomes" id="UP000681720">
    <property type="component" value="Unassembled WGS sequence"/>
</dbReference>
<accession>A0A8S3DSM1</accession>
<dbReference type="EMBL" id="CAJOBJ010207239">
    <property type="protein sequence ID" value="CAF5000715.1"/>
    <property type="molecule type" value="Genomic_DNA"/>
</dbReference>
<comment type="caution">
    <text evidence="2">The sequence shown here is derived from an EMBL/GenBank/DDBJ whole genome shotgun (WGS) entry which is preliminary data.</text>
</comment>
<feature type="region of interest" description="Disordered" evidence="1">
    <location>
        <begin position="1"/>
        <end position="21"/>
    </location>
</feature>
<organism evidence="2 3">
    <name type="scientific">Rotaria magnacalcarata</name>
    <dbReference type="NCBI Taxonomy" id="392030"/>
    <lineage>
        <taxon>Eukaryota</taxon>
        <taxon>Metazoa</taxon>
        <taxon>Spiralia</taxon>
        <taxon>Gnathifera</taxon>
        <taxon>Rotifera</taxon>
        <taxon>Eurotatoria</taxon>
        <taxon>Bdelloidea</taxon>
        <taxon>Philodinida</taxon>
        <taxon>Philodinidae</taxon>
        <taxon>Rotaria</taxon>
    </lineage>
</organism>
<gene>
    <name evidence="2" type="ORF">GIL414_LOCUS57222</name>
</gene>
<reference evidence="2" key="1">
    <citation type="submission" date="2021-02" db="EMBL/GenBank/DDBJ databases">
        <authorList>
            <person name="Nowell W R."/>
        </authorList>
    </citation>
    <scope>NUCLEOTIDE SEQUENCE</scope>
</reference>
<feature type="non-terminal residue" evidence="2">
    <location>
        <position position="1"/>
    </location>
</feature>
<sequence>SDRQALAQNQATTDEQAKKYQDEYEKYERELEQQQADFRKDHPEATTSVNEQQVVCI</sequence>
<evidence type="ECO:0000256" key="1">
    <source>
        <dbReference type="SAM" id="MobiDB-lite"/>
    </source>
</evidence>
<feature type="compositionally biased region" description="Polar residues" evidence="1">
    <location>
        <begin position="45"/>
        <end position="57"/>
    </location>
</feature>
<feature type="region of interest" description="Disordered" evidence="1">
    <location>
        <begin position="38"/>
        <end position="57"/>
    </location>
</feature>
<evidence type="ECO:0000313" key="2">
    <source>
        <dbReference type="EMBL" id="CAF5000715.1"/>
    </source>
</evidence>